<dbReference type="AlphaFoldDB" id="A0A9D1F350"/>
<name>A0A9D1F350_9FIRM</name>
<reference evidence="1" key="1">
    <citation type="submission" date="2020-10" db="EMBL/GenBank/DDBJ databases">
        <authorList>
            <person name="Gilroy R."/>
        </authorList>
    </citation>
    <scope>NUCLEOTIDE SEQUENCE</scope>
    <source>
        <strain evidence="1">CHK178-757</strain>
    </source>
</reference>
<reference evidence="1" key="2">
    <citation type="journal article" date="2021" name="PeerJ">
        <title>Extensive microbial diversity within the chicken gut microbiome revealed by metagenomics and culture.</title>
        <authorList>
            <person name="Gilroy R."/>
            <person name="Ravi A."/>
            <person name="Getino M."/>
            <person name="Pursley I."/>
            <person name="Horton D.L."/>
            <person name="Alikhan N.F."/>
            <person name="Baker D."/>
            <person name="Gharbi K."/>
            <person name="Hall N."/>
            <person name="Watson M."/>
            <person name="Adriaenssens E.M."/>
            <person name="Foster-Nyarko E."/>
            <person name="Jarju S."/>
            <person name="Secka A."/>
            <person name="Antonio M."/>
            <person name="Oren A."/>
            <person name="Chaudhuri R.R."/>
            <person name="La Ragione R."/>
            <person name="Hildebrand F."/>
            <person name="Pallen M.J."/>
        </authorList>
    </citation>
    <scope>NUCLEOTIDE SEQUENCE</scope>
    <source>
        <strain evidence="1">CHK178-757</strain>
    </source>
</reference>
<protein>
    <submittedName>
        <fullName evidence="1">DUF1836 domain-containing protein</fullName>
    </submittedName>
</protein>
<proteinExistence type="predicted"/>
<dbReference type="PANTHER" id="PTHR40056:SF1">
    <property type="entry name" value="DUF1836 DOMAIN-CONTAINING PROTEIN"/>
    <property type="match status" value="1"/>
</dbReference>
<evidence type="ECO:0000313" key="1">
    <source>
        <dbReference type="EMBL" id="HIS46389.1"/>
    </source>
</evidence>
<gene>
    <name evidence="1" type="ORF">IAB46_02335</name>
</gene>
<sequence length="201" mass="23643">MEYIRPEMLPDIDLYMDQVTTFMDSHLQSTKRYPGDKILTKTMINNYAKNDLLPPPHKKKYSKDHLLLLTFIYYLKNMLSMNDIQSLLEPVKARFFQNQQAPIRLEDIYREIFSQARDTQDSILSDIYEKYEKSRESFNTDSADEPAVPDKEDTAMLQDFTFVCLLCYDIFLKKQLVEQIIDTMNEAQHPLTGAKGPEKHK</sequence>
<evidence type="ECO:0000313" key="2">
    <source>
        <dbReference type="Proteomes" id="UP000823927"/>
    </source>
</evidence>
<dbReference type="EMBL" id="DVIT01000011">
    <property type="protein sequence ID" value="HIS46389.1"/>
    <property type="molecule type" value="Genomic_DNA"/>
</dbReference>
<dbReference type="Proteomes" id="UP000823927">
    <property type="component" value="Unassembled WGS sequence"/>
</dbReference>
<dbReference type="InterPro" id="IPR014975">
    <property type="entry name" value="DUF1836"/>
</dbReference>
<dbReference type="PANTHER" id="PTHR40056">
    <property type="entry name" value="HYPOTHETICAL CYTOSOLIC PROTEIN"/>
    <property type="match status" value="1"/>
</dbReference>
<comment type="caution">
    <text evidence="1">The sequence shown here is derived from an EMBL/GenBank/DDBJ whole genome shotgun (WGS) entry which is preliminary data.</text>
</comment>
<accession>A0A9D1F350</accession>
<organism evidence="1 2">
    <name type="scientific">Candidatus Scybalocola faecigallinarum</name>
    <dbReference type="NCBI Taxonomy" id="2840941"/>
    <lineage>
        <taxon>Bacteria</taxon>
        <taxon>Bacillati</taxon>
        <taxon>Bacillota</taxon>
        <taxon>Clostridia</taxon>
        <taxon>Lachnospirales</taxon>
        <taxon>Lachnospiraceae</taxon>
        <taxon>Lachnospiraceae incertae sedis</taxon>
        <taxon>Candidatus Scybalocola (ex Gilroy et al. 2021)</taxon>
    </lineage>
</organism>
<dbReference type="Pfam" id="PF08876">
    <property type="entry name" value="DUF1836"/>
    <property type="match status" value="1"/>
</dbReference>